<dbReference type="EMBL" id="BMSX01000003">
    <property type="protein sequence ID" value="GGR02251.1"/>
    <property type="molecule type" value="Genomic_DNA"/>
</dbReference>
<gene>
    <name evidence="2" type="ORF">GCM10010251_17520</name>
</gene>
<protein>
    <submittedName>
        <fullName evidence="2">Uncharacterized protein</fullName>
    </submittedName>
</protein>
<feature type="compositionally biased region" description="Basic and acidic residues" evidence="1">
    <location>
        <begin position="29"/>
        <end position="38"/>
    </location>
</feature>
<dbReference type="AlphaFoldDB" id="A0A918C2Q4"/>
<evidence type="ECO:0000313" key="2">
    <source>
        <dbReference type="EMBL" id="GGR02251.1"/>
    </source>
</evidence>
<keyword evidence="3" id="KW-1185">Reference proteome</keyword>
<evidence type="ECO:0000256" key="1">
    <source>
        <dbReference type="SAM" id="MobiDB-lite"/>
    </source>
</evidence>
<dbReference type="Proteomes" id="UP000658320">
    <property type="component" value="Unassembled WGS sequence"/>
</dbReference>
<reference evidence="2" key="2">
    <citation type="submission" date="2020-09" db="EMBL/GenBank/DDBJ databases">
        <authorList>
            <person name="Sun Q."/>
            <person name="Ohkuma M."/>
        </authorList>
    </citation>
    <scope>NUCLEOTIDE SEQUENCE</scope>
    <source>
        <strain evidence="2">JCM 4346</strain>
    </source>
</reference>
<feature type="region of interest" description="Disordered" evidence="1">
    <location>
        <begin position="1"/>
        <end position="100"/>
    </location>
</feature>
<proteinExistence type="predicted"/>
<comment type="caution">
    <text evidence="2">The sequence shown here is derived from an EMBL/GenBank/DDBJ whole genome shotgun (WGS) entry which is preliminary data.</text>
</comment>
<organism evidence="2 3">
    <name type="scientific">Streptomyces aurantiogriseus</name>
    <dbReference type="NCBI Taxonomy" id="66870"/>
    <lineage>
        <taxon>Bacteria</taxon>
        <taxon>Bacillati</taxon>
        <taxon>Actinomycetota</taxon>
        <taxon>Actinomycetes</taxon>
        <taxon>Kitasatosporales</taxon>
        <taxon>Streptomycetaceae</taxon>
        <taxon>Streptomyces</taxon>
    </lineage>
</organism>
<accession>A0A918C2Q4</accession>
<name>A0A918C2Q4_9ACTN</name>
<feature type="compositionally biased region" description="Pro residues" evidence="1">
    <location>
        <begin position="7"/>
        <end position="16"/>
    </location>
</feature>
<reference evidence="2" key="1">
    <citation type="journal article" date="2014" name="Int. J. Syst. Evol. Microbiol.">
        <title>Complete genome sequence of Corynebacterium casei LMG S-19264T (=DSM 44701T), isolated from a smear-ripened cheese.</title>
        <authorList>
            <consortium name="US DOE Joint Genome Institute (JGI-PGF)"/>
            <person name="Walter F."/>
            <person name="Albersmeier A."/>
            <person name="Kalinowski J."/>
            <person name="Ruckert C."/>
        </authorList>
    </citation>
    <scope>NUCLEOTIDE SEQUENCE</scope>
    <source>
        <strain evidence="2">JCM 4346</strain>
    </source>
</reference>
<sequence length="100" mass="10683">MVETPPRAGPSPPPRTGPFFRPSTGDSEEGAHVPDLKGRGAVAMCGSTAWARATHHNPHPRETGPTPSSRAPDPPAPHNPRRGRLPPRGDRIRTEGLTFT</sequence>
<evidence type="ECO:0000313" key="3">
    <source>
        <dbReference type="Proteomes" id="UP000658320"/>
    </source>
</evidence>